<dbReference type="InterPro" id="IPR036291">
    <property type="entry name" value="NAD(P)-bd_dom_sf"/>
</dbReference>
<dbReference type="Pfam" id="PF13561">
    <property type="entry name" value="adh_short_C2"/>
    <property type="match status" value="1"/>
</dbReference>
<evidence type="ECO:0000313" key="5">
    <source>
        <dbReference type="EMBL" id="MBS3181955.1"/>
    </source>
</evidence>
<dbReference type="CDD" id="cd05233">
    <property type="entry name" value="SDR_c"/>
    <property type="match status" value="1"/>
</dbReference>
<dbReference type="PANTHER" id="PTHR24321">
    <property type="entry name" value="DEHYDROGENASES, SHORT CHAIN"/>
    <property type="match status" value="1"/>
</dbReference>
<organism evidence="5 6">
    <name type="scientific">Leucobacter manosquensis</name>
    <dbReference type="NCBI Taxonomy" id="2810611"/>
    <lineage>
        <taxon>Bacteria</taxon>
        <taxon>Bacillati</taxon>
        <taxon>Actinomycetota</taxon>
        <taxon>Actinomycetes</taxon>
        <taxon>Micrococcales</taxon>
        <taxon>Microbacteriaceae</taxon>
        <taxon>Leucobacter</taxon>
    </lineage>
</organism>
<comment type="caution">
    <text evidence="5">The sequence shown here is derived from an EMBL/GenBank/DDBJ whole genome shotgun (WGS) entry which is preliminary data.</text>
</comment>
<gene>
    <name evidence="5" type="ORF">JSQ98_07065</name>
</gene>
<comment type="similarity">
    <text evidence="1">Belongs to the short-chain dehydrogenases/reductases (SDR) family.</text>
</comment>
<dbReference type="EMBL" id="JAFEVO010000001">
    <property type="protein sequence ID" value="MBS3181955.1"/>
    <property type="molecule type" value="Genomic_DNA"/>
</dbReference>
<evidence type="ECO:0000256" key="3">
    <source>
        <dbReference type="ARBA" id="ARBA00023027"/>
    </source>
</evidence>
<feature type="domain" description="Ketoreductase" evidence="4">
    <location>
        <begin position="15"/>
        <end position="181"/>
    </location>
</feature>
<dbReference type="PRINTS" id="PR00081">
    <property type="entry name" value="GDHRDH"/>
</dbReference>
<dbReference type="InterPro" id="IPR057326">
    <property type="entry name" value="KR_dom"/>
</dbReference>
<protein>
    <submittedName>
        <fullName evidence="5">SDR family oxidoreductase</fullName>
    </submittedName>
</protein>
<dbReference type="InterPro" id="IPR002347">
    <property type="entry name" value="SDR_fam"/>
</dbReference>
<keyword evidence="3" id="KW-0520">NAD</keyword>
<dbReference type="Proteomes" id="UP000811492">
    <property type="component" value="Unassembled WGS sequence"/>
</dbReference>
<dbReference type="SMART" id="SM00822">
    <property type="entry name" value="PKS_KR"/>
    <property type="match status" value="1"/>
</dbReference>
<dbReference type="PANTHER" id="PTHR24321:SF8">
    <property type="entry name" value="ESTRADIOL 17-BETA-DEHYDROGENASE 8-RELATED"/>
    <property type="match status" value="1"/>
</dbReference>
<accession>A0ABS5M4P2</accession>
<proteinExistence type="inferred from homology"/>
<sequence>MPERGESSRGSAVQRVIAVTGAASGIGAAISARLRADGAEVVGLDTAAAPRVQHFDVADEQQWAELARSPATGRSITGLVHAAGIRARSPLAETSLDDFRRVLDVNATGTFLALRWAARLDPSQFHNQEFAVVVLSSATVDRRVEHQVAYNASKAAVTALVRSAARELAPLGVRVNAIAPGSIRTPMTEAGWVAPDHAERMRAEIPVGRPGTGDEVASAAAYLLGPESSYCFGTVMTVDGGWTA</sequence>
<keyword evidence="6" id="KW-1185">Reference proteome</keyword>
<dbReference type="PROSITE" id="PS00061">
    <property type="entry name" value="ADH_SHORT"/>
    <property type="match status" value="1"/>
</dbReference>
<dbReference type="InterPro" id="IPR020904">
    <property type="entry name" value="Sc_DH/Rdtase_CS"/>
</dbReference>
<reference evidence="5 6" key="1">
    <citation type="submission" date="2021-02" db="EMBL/GenBank/DDBJ databases">
        <title>Draft genome and description of Leucobacter sp nov strain Marseille-Q4368.</title>
        <authorList>
            <person name="Boxberger M."/>
            <person name="La Scola B."/>
        </authorList>
    </citation>
    <scope>NUCLEOTIDE SEQUENCE [LARGE SCALE GENOMIC DNA]</scope>
    <source>
        <strain evidence="5 6">Marseille-Q4368</strain>
    </source>
</reference>
<dbReference type="SUPFAM" id="SSF51735">
    <property type="entry name" value="NAD(P)-binding Rossmann-fold domains"/>
    <property type="match status" value="1"/>
</dbReference>
<dbReference type="RefSeq" id="WP_211648975.1">
    <property type="nucleotide sequence ID" value="NZ_JAFEVO010000001.1"/>
</dbReference>
<keyword evidence="2" id="KW-0560">Oxidoreductase</keyword>
<evidence type="ECO:0000256" key="2">
    <source>
        <dbReference type="ARBA" id="ARBA00023002"/>
    </source>
</evidence>
<name>A0ABS5M4P2_9MICO</name>
<evidence type="ECO:0000259" key="4">
    <source>
        <dbReference type="SMART" id="SM00822"/>
    </source>
</evidence>
<evidence type="ECO:0000313" key="6">
    <source>
        <dbReference type="Proteomes" id="UP000811492"/>
    </source>
</evidence>
<dbReference type="Gene3D" id="3.40.50.720">
    <property type="entry name" value="NAD(P)-binding Rossmann-like Domain"/>
    <property type="match status" value="1"/>
</dbReference>
<evidence type="ECO:0000256" key="1">
    <source>
        <dbReference type="ARBA" id="ARBA00006484"/>
    </source>
</evidence>